<reference evidence="1" key="1">
    <citation type="submission" date="2020-04" db="EMBL/GenBank/DDBJ databases">
        <title>Draft genome resource of the tomato pathogen Pseudocercospora fuligena.</title>
        <authorList>
            <person name="Zaccaron A."/>
        </authorList>
    </citation>
    <scope>NUCLEOTIDE SEQUENCE</scope>
    <source>
        <strain evidence="1">PF001</strain>
    </source>
</reference>
<evidence type="ECO:0000313" key="2">
    <source>
        <dbReference type="Proteomes" id="UP000660729"/>
    </source>
</evidence>
<sequence>MATAKPRKSRAPKREAKAAAEVLGTAELLEMILLELATDLQSNEKARKRLQPAYTLAKLRRVNEFFKNGIDRSSQLQSALQLSTYGNHDVLAPLDSLFKKQLGVTISSTNKQNRFHNGRFRLREIDINHHSKDWKPFVQFEKTKDKQNAMWRKVRIARPQDNLQEVTIDVTFRAGRAPLHLEKFIKTFRFGTDDNLGTVFEAFRKKTIEAHEMYWKLLGDLNSLSKRKMVETTYLD</sequence>
<protein>
    <submittedName>
        <fullName evidence="1">Uncharacterized protein</fullName>
    </submittedName>
</protein>
<name>A0A8H6RRI0_9PEZI</name>
<gene>
    <name evidence="1" type="ORF">HII31_02838</name>
</gene>
<dbReference type="Proteomes" id="UP000660729">
    <property type="component" value="Unassembled WGS sequence"/>
</dbReference>
<organism evidence="1 2">
    <name type="scientific">Pseudocercospora fuligena</name>
    <dbReference type="NCBI Taxonomy" id="685502"/>
    <lineage>
        <taxon>Eukaryota</taxon>
        <taxon>Fungi</taxon>
        <taxon>Dikarya</taxon>
        <taxon>Ascomycota</taxon>
        <taxon>Pezizomycotina</taxon>
        <taxon>Dothideomycetes</taxon>
        <taxon>Dothideomycetidae</taxon>
        <taxon>Mycosphaerellales</taxon>
        <taxon>Mycosphaerellaceae</taxon>
        <taxon>Pseudocercospora</taxon>
    </lineage>
</organism>
<dbReference type="EMBL" id="JABCIY010000036">
    <property type="protein sequence ID" value="KAF7195821.1"/>
    <property type="molecule type" value="Genomic_DNA"/>
</dbReference>
<comment type="caution">
    <text evidence="1">The sequence shown here is derived from an EMBL/GenBank/DDBJ whole genome shotgun (WGS) entry which is preliminary data.</text>
</comment>
<accession>A0A8H6RRI0</accession>
<evidence type="ECO:0000313" key="1">
    <source>
        <dbReference type="EMBL" id="KAF7195821.1"/>
    </source>
</evidence>
<keyword evidence="2" id="KW-1185">Reference proteome</keyword>
<dbReference type="OrthoDB" id="10499412at2759"/>
<dbReference type="AlphaFoldDB" id="A0A8H6RRI0"/>
<proteinExistence type="predicted"/>